<protein>
    <submittedName>
        <fullName evidence="1">Uncharacterized protein</fullName>
    </submittedName>
</protein>
<dbReference type="Proteomes" id="UP000316270">
    <property type="component" value="Chromosome 10"/>
</dbReference>
<dbReference type="EMBL" id="CP042194">
    <property type="protein sequence ID" value="QDS73655.1"/>
    <property type="molecule type" value="Genomic_DNA"/>
</dbReference>
<dbReference type="AlphaFoldDB" id="A0A517LDE2"/>
<proteinExistence type="predicted"/>
<name>A0A517LDE2_9PEZI</name>
<accession>A0A517LDE2</accession>
<reference evidence="1 2" key="1">
    <citation type="submission" date="2019-07" db="EMBL/GenBank/DDBJ databases">
        <title>Finished genome of Venturia effusa.</title>
        <authorList>
            <person name="Young C.A."/>
            <person name="Cox M.P."/>
            <person name="Ganley A.R.D."/>
            <person name="David W.J."/>
        </authorList>
    </citation>
    <scope>NUCLEOTIDE SEQUENCE [LARGE SCALE GENOMIC DNA]</scope>
    <source>
        <strain evidence="2">albino</strain>
    </source>
</reference>
<gene>
    <name evidence="1" type="ORF">FKW77_002501</name>
</gene>
<organism evidence="1 2">
    <name type="scientific">Venturia effusa</name>
    <dbReference type="NCBI Taxonomy" id="50376"/>
    <lineage>
        <taxon>Eukaryota</taxon>
        <taxon>Fungi</taxon>
        <taxon>Dikarya</taxon>
        <taxon>Ascomycota</taxon>
        <taxon>Pezizomycotina</taxon>
        <taxon>Dothideomycetes</taxon>
        <taxon>Pleosporomycetidae</taxon>
        <taxon>Venturiales</taxon>
        <taxon>Venturiaceae</taxon>
        <taxon>Venturia</taxon>
    </lineage>
</organism>
<evidence type="ECO:0000313" key="1">
    <source>
        <dbReference type="EMBL" id="QDS73655.1"/>
    </source>
</evidence>
<keyword evidence="2" id="KW-1185">Reference proteome</keyword>
<sequence length="129" mass="14368">MSTSQEISALQHKWERLSEWGALNPDEWSSNELGNNEALLEGVEAELTARTTTPNWSIDTANISRIQSLEGIAQNVRNRIAWCKGEYEYDGGERINIEEEERDEVLLILEAETEGLDGEGGEDVEMGGA</sequence>
<dbReference type="OrthoDB" id="3926113at2759"/>
<evidence type="ECO:0000313" key="2">
    <source>
        <dbReference type="Proteomes" id="UP000316270"/>
    </source>
</evidence>